<evidence type="ECO:0000313" key="2">
    <source>
        <dbReference type="Proteomes" id="UP000632766"/>
    </source>
</evidence>
<keyword evidence="2" id="KW-1185">Reference proteome</keyword>
<proteinExistence type="predicted"/>
<dbReference type="Proteomes" id="UP000632766">
    <property type="component" value="Unassembled WGS sequence"/>
</dbReference>
<organism evidence="1 2">
    <name type="scientific">Amazonocrinis nigriterrae CENA67</name>
    <dbReference type="NCBI Taxonomy" id="2794033"/>
    <lineage>
        <taxon>Bacteria</taxon>
        <taxon>Bacillati</taxon>
        <taxon>Cyanobacteriota</taxon>
        <taxon>Cyanophyceae</taxon>
        <taxon>Nostocales</taxon>
        <taxon>Nostocaceae</taxon>
        <taxon>Amazonocrinis</taxon>
        <taxon>Amazonocrinis nigriterrae</taxon>
    </lineage>
</organism>
<dbReference type="InterPro" id="IPR046230">
    <property type="entry name" value="DUF6263"/>
</dbReference>
<dbReference type="EMBL" id="JAECZC010000005">
    <property type="protein sequence ID" value="MBH8561444.1"/>
    <property type="molecule type" value="Genomic_DNA"/>
</dbReference>
<comment type="caution">
    <text evidence="1">The sequence shown here is derived from an EMBL/GenBank/DDBJ whole genome shotgun (WGS) entry which is preliminary data.</text>
</comment>
<evidence type="ECO:0000313" key="1">
    <source>
        <dbReference type="EMBL" id="MBH8561444.1"/>
    </source>
</evidence>
<sequence>MKRTFVIGGMIFLIAELGLQPSVTPVKAKTPLEAKQVVNNATKISLAIKQPQIELLNAGTGTKQKLRFQPPVNFKQTAVMTVNMNMAISIAGKPLPTFKQPATVMTLQTNVTKIDPNGDIHYDFSYSDLNFIGDTNMPSQLLNTVRSQLKKIVGTKGSVIVDNRGYTKQVKLVLPTDLDPNLKQIMQQMTNSLEQLSSPVPQEAVGIGSQWRVTSTLNVGGMNLKQIATYQLVNLKNNVATLNINVKQLASSFQKLTTPGLPPGVTLTVKSYDGTGQGQSTLALNQLMPTRSAISFDSNTEMIQKSQGSAEQTTINQKLSMAMTIESK</sequence>
<reference evidence="1 2" key="1">
    <citation type="journal article" date="2021" name="Int. J. Syst. Evol. Microbiol.">
        <title>Amazonocrinis nigriterrae gen. nov., sp. nov., Atlanticothrix silvestris gen. nov., sp. nov. and Dendronalium phyllosphericum gen. nov., sp. nov., nostocacean cyanobacteria from Brazilian environments.</title>
        <authorList>
            <person name="Alvarenga D.O."/>
            <person name="Andreote A.P.D."/>
            <person name="Branco L.H.Z."/>
            <person name="Delbaje E."/>
            <person name="Cruz R.B."/>
            <person name="Varani A.M."/>
            <person name="Fiore M.F."/>
        </authorList>
    </citation>
    <scope>NUCLEOTIDE SEQUENCE [LARGE SCALE GENOMIC DNA]</scope>
    <source>
        <strain evidence="1 2">CENA67</strain>
    </source>
</reference>
<dbReference type="AlphaFoldDB" id="A0A8J7HS43"/>
<name>A0A8J7HS43_9NOST</name>
<protein>
    <submittedName>
        <fullName evidence="1">Uncharacterized protein</fullName>
    </submittedName>
</protein>
<dbReference type="Pfam" id="PF19777">
    <property type="entry name" value="DUF6263"/>
    <property type="match status" value="1"/>
</dbReference>
<accession>A0A8J7HS43</accession>
<gene>
    <name evidence="1" type="ORF">I8748_04490</name>
</gene>
<dbReference type="RefSeq" id="WP_198123470.1">
    <property type="nucleotide sequence ID" value="NZ_JAECZC010000005.1"/>
</dbReference>